<feature type="region of interest" description="Disordered" evidence="6">
    <location>
        <begin position="1"/>
        <end position="30"/>
    </location>
</feature>
<keyword evidence="5" id="KW-0131">Cell cycle</keyword>
<dbReference type="InterPro" id="IPR026579">
    <property type="entry name" value="FtsQ"/>
</dbReference>
<evidence type="ECO:0000256" key="3">
    <source>
        <dbReference type="ARBA" id="ARBA00022692"/>
    </source>
</evidence>
<evidence type="ECO:0000259" key="8">
    <source>
        <dbReference type="Pfam" id="PF08478"/>
    </source>
</evidence>
<keyword evidence="4 7" id="KW-1133">Transmembrane helix</keyword>
<evidence type="ECO:0000256" key="7">
    <source>
        <dbReference type="SAM" id="Phobius"/>
    </source>
</evidence>
<organism evidence="9 10">
    <name type="scientific">Prosthecochloris marina</name>
    <dbReference type="NCBI Taxonomy" id="2017681"/>
    <lineage>
        <taxon>Bacteria</taxon>
        <taxon>Pseudomonadati</taxon>
        <taxon>Chlorobiota</taxon>
        <taxon>Chlorobiia</taxon>
        <taxon>Chlorobiales</taxon>
        <taxon>Chlorobiaceae</taxon>
        <taxon>Prosthecochloris</taxon>
    </lineage>
</organism>
<evidence type="ECO:0000256" key="6">
    <source>
        <dbReference type="SAM" id="MobiDB-lite"/>
    </source>
</evidence>
<keyword evidence="2 9" id="KW-0132">Cell division</keyword>
<accession>A0A317T3Q2</accession>
<evidence type="ECO:0000256" key="2">
    <source>
        <dbReference type="ARBA" id="ARBA00022618"/>
    </source>
</evidence>
<proteinExistence type="predicted"/>
<gene>
    <name evidence="9" type="ORF">CR164_10960</name>
</gene>
<feature type="transmembrane region" description="Helical" evidence="7">
    <location>
        <begin position="39"/>
        <end position="58"/>
    </location>
</feature>
<dbReference type="Proteomes" id="UP000246278">
    <property type="component" value="Unassembled WGS sequence"/>
</dbReference>
<feature type="domain" description="POTRA" evidence="8">
    <location>
        <begin position="67"/>
        <end position="133"/>
    </location>
</feature>
<dbReference type="EMBL" id="PDNZ01000008">
    <property type="protein sequence ID" value="PWW81253.1"/>
    <property type="molecule type" value="Genomic_DNA"/>
</dbReference>
<evidence type="ECO:0000313" key="9">
    <source>
        <dbReference type="EMBL" id="PWW81253.1"/>
    </source>
</evidence>
<comment type="caution">
    <text evidence="9">The sequence shown here is derived from an EMBL/GenBank/DDBJ whole genome shotgun (WGS) entry which is preliminary data.</text>
</comment>
<evidence type="ECO:0000256" key="5">
    <source>
        <dbReference type="ARBA" id="ARBA00023306"/>
    </source>
</evidence>
<evidence type="ECO:0000313" key="10">
    <source>
        <dbReference type="Proteomes" id="UP000246278"/>
    </source>
</evidence>
<dbReference type="Pfam" id="PF08478">
    <property type="entry name" value="POTRA_1"/>
    <property type="match status" value="1"/>
</dbReference>
<protein>
    <submittedName>
        <fullName evidence="9">Cell division protein FtsQ</fullName>
    </submittedName>
</protein>
<evidence type="ECO:0000256" key="1">
    <source>
        <dbReference type="ARBA" id="ARBA00022475"/>
    </source>
</evidence>
<dbReference type="RefSeq" id="WP_110024041.1">
    <property type="nucleotide sequence ID" value="NZ_PDNZ01000008.1"/>
</dbReference>
<dbReference type="PANTHER" id="PTHR35851:SF1">
    <property type="entry name" value="CELL DIVISION PROTEIN FTSQ"/>
    <property type="match status" value="1"/>
</dbReference>
<keyword evidence="10" id="KW-1185">Reference proteome</keyword>
<name>A0A317T3Q2_9CHLB</name>
<evidence type="ECO:0000256" key="4">
    <source>
        <dbReference type="ARBA" id="ARBA00022989"/>
    </source>
</evidence>
<keyword evidence="7" id="KW-0472">Membrane</keyword>
<reference evidence="10" key="1">
    <citation type="submission" date="2017-10" db="EMBL/GenBank/DDBJ databases">
        <authorList>
            <person name="Gaisin V.A."/>
            <person name="Rysina M.S."/>
            <person name="Grouzdev D.S."/>
        </authorList>
    </citation>
    <scope>NUCLEOTIDE SEQUENCE [LARGE SCALE GENOMIC DNA]</scope>
    <source>
        <strain evidence="10">V1</strain>
    </source>
</reference>
<feature type="compositionally biased region" description="Acidic residues" evidence="6">
    <location>
        <begin position="1"/>
        <end position="10"/>
    </location>
</feature>
<dbReference type="AlphaFoldDB" id="A0A317T3Q2"/>
<keyword evidence="1" id="KW-1003">Cell membrane</keyword>
<dbReference type="OrthoDB" id="1466667at2"/>
<dbReference type="PANTHER" id="PTHR35851">
    <property type="entry name" value="CELL DIVISION PROTEIN FTSQ"/>
    <property type="match status" value="1"/>
</dbReference>
<sequence length="290" mass="32615">MKGFVYDDDPGTPPEKHDEPAAGLNDGTDSGPAEPRWRFIVPVLLVLVVMLVGLGIYAQHWQRSVWVRDIIVSGNRLLDTGELREKAAGLLGRDLDDVDDAVLTKRYAELPYIRRAGITKEMNGIVRVTVEERVPMVKVVNGDKVQVIDTEGYILPYRDLPPSSSRLLQVTGMKTRHVKGTHLKKADEKHFAVLKEMVEALRASEYARLLVRDVCLEGENGAYFSVAGTPTRFIVGNDGDYKEKLKKFEIFWQKVVEKMGLDGYEKVDLRFDKRVFAVESGRGSSQRISP</sequence>
<dbReference type="InterPro" id="IPR013685">
    <property type="entry name" value="POTRA_FtsQ_type"/>
</dbReference>
<keyword evidence="3 7" id="KW-0812">Transmembrane</keyword>
<dbReference type="GO" id="GO:0090529">
    <property type="term" value="P:cell septum assembly"/>
    <property type="evidence" value="ECO:0007669"/>
    <property type="project" value="InterPro"/>
</dbReference>